<dbReference type="PANTHER" id="PTHR45638:SF3">
    <property type="entry name" value="CYCLIC NUCLEOTIDE-GATED OLFACTORY CHANNEL"/>
    <property type="match status" value="1"/>
</dbReference>
<evidence type="ECO:0000256" key="2">
    <source>
        <dbReference type="ARBA" id="ARBA00022692"/>
    </source>
</evidence>
<comment type="subcellular location">
    <subcellularLocation>
        <location evidence="1">Membrane</location>
        <topology evidence="1">Multi-pass membrane protein</topology>
    </subcellularLocation>
</comment>
<dbReference type="Ensembl" id="ENSCCRT00015025772.1">
    <property type="protein sequence ID" value="ENSCCRP00015024870.1"/>
    <property type="gene ID" value="ENSCCRG00015010554.1"/>
</dbReference>
<dbReference type="GO" id="GO:0017071">
    <property type="term" value="C:intracellular cyclic nucleotide activated cation channel complex"/>
    <property type="evidence" value="ECO:0007669"/>
    <property type="project" value="TreeGrafter"/>
</dbReference>
<evidence type="ECO:0000313" key="7">
    <source>
        <dbReference type="Proteomes" id="UP000694700"/>
    </source>
</evidence>
<proteinExistence type="predicted"/>
<dbReference type="Proteomes" id="UP000694700">
    <property type="component" value="Unplaced"/>
</dbReference>
<feature type="domain" description="Ion transport" evidence="5">
    <location>
        <begin position="10"/>
        <end position="120"/>
    </location>
</feature>
<accession>A0A8C1TM33</accession>
<dbReference type="InterPro" id="IPR005821">
    <property type="entry name" value="Ion_trans_dom"/>
</dbReference>
<dbReference type="Pfam" id="PF00520">
    <property type="entry name" value="Ion_trans"/>
    <property type="match status" value="1"/>
</dbReference>
<name>A0A8C1TM33_CYPCA</name>
<dbReference type="PANTHER" id="PTHR45638">
    <property type="entry name" value="CYCLIC NUCLEOTIDE-GATED CATION CHANNEL SUBUNIT A"/>
    <property type="match status" value="1"/>
</dbReference>
<organism evidence="6 7">
    <name type="scientific">Cyprinus carpio</name>
    <name type="common">Common carp</name>
    <dbReference type="NCBI Taxonomy" id="7962"/>
    <lineage>
        <taxon>Eukaryota</taxon>
        <taxon>Metazoa</taxon>
        <taxon>Chordata</taxon>
        <taxon>Craniata</taxon>
        <taxon>Vertebrata</taxon>
        <taxon>Euteleostomi</taxon>
        <taxon>Actinopterygii</taxon>
        <taxon>Neopterygii</taxon>
        <taxon>Teleostei</taxon>
        <taxon>Ostariophysi</taxon>
        <taxon>Cypriniformes</taxon>
        <taxon>Cyprinidae</taxon>
        <taxon>Cyprininae</taxon>
        <taxon>Cyprinus</taxon>
    </lineage>
</organism>
<dbReference type="SUPFAM" id="SSF81324">
    <property type="entry name" value="Voltage-gated potassium channels"/>
    <property type="match status" value="1"/>
</dbReference>
<evidence type="ECO:0000256" key="3">
    <source>
        <dbReference type="ARBA" id="ARBA00022989"/>
    </source>
</evidence>
<dbReference type="GO" id="GO:0005886">
    <property type="term" value="C:plasma membrane"/>
    <property type="evidence" value="ECO:0007669"/>
    <property type="project" value="TreeGrafter"/>
</dbReference>
<evidence type="ECO:0000256" key="1">
    <source>
        <dbReference type="ARBA" id="ARBA00004141"/>
    </source>
</evidence>
<keyword evidence="3" id="KW-1133">Transmembrane helix</keyword>
<dbReference type="AlphaFoldDB" id="A0A8C1TM33"/>
<dbReference type="GO" id="GO:0005222">
    <property type="term" value="F:intracellularly cAMP-activated cation channel activity"/>
    <property type="evidence" value="ECO:0007669"/>
    <property type="project" value="TreeGrafter"/>
</dbReference>
<dbReference type="InterPro" id="IPR050866">
    <property type="entry name" value="CNG_cation_channel"/>
</dbReference>
<keyword evidence="4" id="KW-0472">Membrane</keyword>
<dbReference type="GO" id="GO:0030553">
    <property type="term" value="F:cGMP binding"/>
    <property type="evidence" value="ECO:0007669"/>
    <property type="project" value="TreeGrafter"/>
</dbReference>
<protein>
    <recommendedName>
        <fullName evidence="5">Ion transport domain-containing protein</fullName>
    </recommendedName>
</protein>
<evidence type="ECO:0000259" key="5">
    <source>
        <dbReference type="Pfam" id="PF00520"/>
    </source>
</evidence>
<sequence>FRIFEPNETTVLYNWCFVVARACFDDLQTRNFILWLVLDNLSEVIYILDTCVRLRTGFLEQGLLEKDLTKLRESYVHTMQFKLYLLSILPTDLLRFNRLMCFSRLFEFFDRTKTHTIIIHWNALYVCVHCSVCVHFGWVKCRARILSMGHHTWLNVTSL</sequence>
<dbReference type="GO" id="GO:0005223">
    <property type="term" value="F:intracellularly cGMP-activated cation channel activity"/>
    <property type="evidence" value="ECO:0007669"/>
    <property type="project" value="TreeGrafter"/>
</dbReference>
<evidence type="ECO:0000256" key="4">
    <source>
        <dbReference type="ARBA" id="ARBA00023136"/>
    </source>
</evidence>
<reference evidence="6" key="1">
    <citation type="submission" date="2025-08" db="UniProtKB">
        <authorList>
            <consortium name="Ensembl"/>
        </authorList>
    </citation>
    <scope>IDENTIFICATION</scope>
</reference>
<evidence type="ECO:0000313" key="6">
    <source>
        <dbReference type="Ensembl" id="ENSCCRP00015024870.1"/>
    </source>
</evidence>
<keyword evidence="2" id="KW-0812">Transmembrane</keyword>
<dbReference type="GO" id="GO:0044877">
    <property type="term" value="F:protein-containing complex binding"/>
    <property type="evidence" value="ECO:0007669"/>
    <property type="project" value="TreeGrafter"/>
</dbReference>